<dbReference type="SUPFAM" id="SSF82171">
    <property type="entry name" value="DPP6 N-terminal domain-like"/>
    <property type="match status" value="1"/>
</dbReference>
<dbReference type="GO" id="GO:0006508">
    <property type="term" value="P:proteolysis"/>
    <property type="evidence" value="ECO:0007669"/>
    <property type="project" value="InterPro"/>
</dbReference>
<dbReference type="GO" id="GO:0004252">
    <property type="term" value="F:serine-type endopeptidase activity"/>
    <property type="evidence" value="ECO:0007669"/>
    <property type="project" value="TreeGrafter"/>
</dbReference>
<comment type="subunit">
    <text evidence="4">Homotetramer.</text>
</comment>
<protein>
    <recommendedName>
        <fullName evidence="6">Acylamino-acid-releasing enzyme</fullName>
        <ecNumber evidence="5">3.4.19.1</ecNumber>
    </recommendedName>
</protein>
<evidence type="ECO:0000256" key="8">
    <source>
        <dbReference type="ARBA" id="ARBA00022801"/>
    </source>
</evidence>
<evidence type="ECO:0000259" key="11">
    <source>
        <dbReference type="Pfam" id="PF00326"/>
    </source>
</evidence>
<evidence type="ECO:0000256" key="9">
    <source>
        <dbReference type="SAM" id="MobiDB-lite"/>
    </source>
</evidence>
<evidence type="ECO:0000313" key="13">
    <source>
        <dbReference type="EMBL" id="CAD8947766.1"/>
    </source>
</evidence>
<dbReference type="GO" id="GO:0008242">
    <property type="term" value="F:omega peptidase activity"/>
    <property type="evidence" value="ECO:0007669"/>
    <property type="project" value="UniProtKB-EC"/>
</dbReference>
<accession>A0A7S1GTW6</accession>
<dbReference type="InterPro" id="IPR011042">
    <property type="entry name" value="6-blade_b-propeller_TolB-like"/>
</dbReference>
<evidence type="ECO:0000256" key="6">
    <source>
        <dbReference type="ARBA" id="ARBA00018421"/>
    </source>
</evidence>
<dbReference type="InterPro" id="IPR045550">
    <property type="entry name" value="AARE_N"/>
</dbReference>
<dbReference type="Pfam" id="PF19283">
    <property type="entry name" value="APEH_N"/>
    <property type="match status" value="1"/>
</dbReference>
<comment type="subcellular location">
    <subcellularLocation>
        <location evidence="2">Cytoplasm</location>
    </subcellularLocation>
</comment>
<evidence type="ECO:0000256" key="4">
    <source>
        <dbReference type="ARBA" id="ARBA00011881"/>
    </source>
</evidence>
<keyword evidence="8" id="KW-0378">Hydrolase</keyword>
<dbReference type="Pfam" id="PF00326">
    <property type="entry name" value="Peptidase_S9"/>
    <property type="match status" value="1"/>
</dbReference>
<dbReference type="AlphaFoldDB" id="A0A7S1GTW6"/>
<evidence type="ECO:0000256" key="5">
    <source>
        <dbReference type="ARBA" id="ARBA00012917"/>
    </source>
</evidence>
<dbReference type="SUPFAM" id="SSF53474">
    <property type="entry name" value="alpha/beta-Hydrolases"/>
    <property type="match status" value="1"/>
</dbReference>
<feature type="domain" description="Acylamino-acid-releasing enzyme N-terminal" evidence="12">
    <location>
        <begin position="95"/>
        <end position="541"/>
    </location>
</feature>
<evidence type="ECO:0000256" key="1">
    <source>
        <dbReference type="ARBA" id="ARBA00000721"/>
    </source>
</evidence>
<comment type="similarity">
    <text evidence="3">Belongs to the peptidase S9C family.</text>
</comment>
<dbReference type="PANTHER" id="PTHR42776:SF4">
    <property type="entry name" value="ACYLAMINO-ACID-RELEASING ENZYME"/>
    <property type="match status" value="1"/>
</dbReference>
<gene>
    <name evidence="13" type="ORF">HAND00432_LOCUS2284</name>
</gene>
<keyword evidence="7" id="KW-0963">Cytoplasm</keyword>
<evidence type="ECO:0000256" key="3">
    <source>
        <dbReference type="ARBA" id="ARBA00010040"/>
    </source>
</evidence>
<keyword evidence="10" id="KW-0472">Membrane</keyword>
<keyword evidence="10" id="KW-0812">Transmembrane</keyword>
<dbReference type="InterPro" id="IPR029058">
    <property type="entry name" value="AB_hydrolase_fold"/>
</dbReference>
<feature type="transmembrane region" description="Helical" evidence="10">
    <location>
        <begin position="28"/>
        <end position="47"/>
    </location>
</feature>
<dbReference type="PANTHER" id="PTHR42776">
    <property type="entry name" value="SERINE PEPTIDASE S9 FAMILY MEMBER"/>
    <property type="match status" value="1"/>
</dbReference>
<dbReference type="InterPro" id="IPR001375">
    <property type="entry name" value="Peptidase_S9_cat"/>
</dbReference>
<feature type="domain" description="Peptidase S9 prolyl oligopeptidase catalytic" evidence="11">
    <location>
        <begin position="631"/>
        <end position="841"/>
    </location>
</feature>
<dbReference type="GO" id="GO:0005737">
    <property type="term" value="C:cytoplasm"/>
    <property type="evidence" value="ECO:0007669"/>
    <property type="project" value="UniProtKB-SubCell"/>
</dbReference>
<keyword evidence="10" id="KW-1133">Transmembrane helix</keyword>
<evidence type="ECO:0000256" key="7">
    <source>
        <dbReference type="ARBA" id="ARBA00022490"/>
    </source>
</evidence>
<sequence>MRAGRTREAPQSNAQALRSTAGCYLRHLVLVCVFLLVHSAGCCSAFLPTLPSGRLLTRVPSPRPPSVSTCRSAVVLSLTMSLKVQRPEATYELLAKIPTIAGGFLVKDRQDAACPPSVMLRRSQKDLANDEARSSLINFLPTASSGSYAAQPFPMELNAVSTMAPSPSGRLLAVVRSRDVKGKKEQSLEVWDGGSLVTTVSGNGELHGAVYAGDVFSSLEWSPDESSLVYVAERKPSESSSFWQAKPAASSDWEGLRWGGDDYVRKKGRGEEFDFVDDWGELCVGKSVSRLFVLHVESGAIKQVPPPEEGWAAGQGVWTPDGGGVVFTAFSHEPKRLGVRFYNTRKSRLCYAPAPSFLPAGEEPPGVQGSRASSTSRGPVGSAATVVLTSSEDWSARSPRFSPDGSRLAFVVSADSAAHFSCSKLCVASWPEGAAPKGVLPREVVVDIVHTPTGGKDSFPGLFLASEQLPRRVWLSDSRRMVLHSDWRSQRELVVVDTSAPGGRVERLDAGKEAGEGSWVLHDVCGDHVLASRSSPSQSPTAFVLRVSEGCRAEAVDLTGRLPKGKGAALLDDIEWSVTRVSPSDGGDGQAFDALLVQRKGGDAQGKVPLVVYPHGGPHSNQGVDMYAGPTLLALHGMAVLVVNYRGSTGYGQSLLESLLGKVGRQDVDDCVAATKAALAASPHLDGDAVVACGGSHGGFLSLHLVGQFGSLFKAAAVRNPVTNIASMFGTTDIPDWCFTEIGEAPSYAQPTPQQYVAALESSPMRYVSKVTAPVLLLVGGADRRVPPSQSKEYYHAMKEGGQDVEMRWYADHTHGLTETPRGEGDGLVHILKFFESALEKSKSK</sequence>
<dbReference type="Gene3D" id="3.40.50.1820">
    <property type="entry name" value="alpha/beta hydrolase"/>
    <property type="match status" value="1"/>
</dbReference>
<evidence type="ECO:0000259" key="12">
    <source>
        <dbReference type="Pfam" id="PF19283"/>
    </source>
</evidence>
<reference evidence="13" key="1">
    <citation type="submission" date="2021-01" db="EMBL/GenBank/DDBJ databases">
        <authorList>
            <person name="Corre E."/>
            <person name="Pelletier E."/>
            <person name="Niang G."/>
            <person name="Scheremetjew M."/>
            <person name="Finn R."/>
            <person name="Kale V."/>
            <person name="Holt S."/>
            <person name="Cochrane G."/>
            <person name="Meng A."/>
            <person name="Brown T."/>
            <person name="Cohen L."/>
        </authorList>
    </citation>
    <scope>NUCLEOTIDE SEQUENCE</scope>
    <source>
        <strain evidence="13">CCMP644</strain>
    </source>
</reference>
<feature type="region of interest" description="Disordered" evidence="9">
    <location>
        <begin position="361"/>
        <end position="380"/>
    </location>
</feature>
<proteinExistence type="inferred from homology"/>
<organism evidence="13">
    <name type="scientific">Hemiselmis andersenii</name>
    <name type="common">Cryptophyte alga</name>
    <dbReference type="NCBI Taxonomy" id="464988"/>
    <lineage>
        <taxon>Eukaryota</taxon>
        <taxon>Cryptophyceae</taxon>
        <taxon>Cryptomonadales</taxon>
        <taxon>Hemiselmidaceae</taxon>
        <taxon>Hemiselmis</taxon>
    </lineage>
</organism>
<comment type="catalytic activity">
    <reaction evidence="1">
        <text>Cleavage of an N-acetyl or N-formyl amino acid from the N-terminus of a polypeptide.</text>
        <dbReference type="EC" id="3.4.19.1"/>
    </reaction>
</comment>
<dbReference type="EMBL" id="HBFX01003621">
    <property type="protein sequence ID" value="CAD8947766.1"/>
    <property type="molecule type" value="Transcribed_RNA"/>
</dbReference>
<dbReference type="EC" id="3.4.19.1" evidence="5"/>
<evidence type="ECO:0000256" key="2">
    <source>
        <dbReference type="ARBA" id="ARBA00004496"/>
    </source>
</evidence>
<name>A0A7S1GTW6_HEMAN</name>
<evidence type="ECO:0000256" key="10">
    <source>
        <dbReference type="SAM" id="Phobius"/>
    </source>
</evidence>
<dbReference type="Gene3D" id="2.120.10.30">
    <property type="entry name" value="TolB, C-terminal domain"/>
    <property type="match status" value="1"/>
</dbReference>